<evidence type="ECO:0008006" key="8">
    <source>
        <dbReference type="Google" id="ProtNLM"/>
    </source>
</evidence>
<protein>
    <recommendedName>
        <fullName evidence="8">MAPEG family protein</fullName>
    </recommendedName>
</protein>
<evidence type="ECO:0000313" key="7">
    <source>
        <dbReference type="Proteomes" id="UP000251800"/>
    </source>
</evidence>
<keyword evidence="4 5" id="KW-0472">Membrane</keyword>
<dbReference type="AlphaFoldDB" id="A0A383XPW8"/>
<organism evidence="6 7">
    <name type="scientific">Abyssibacter profundi</name>
    <dbReference type="NCBI Taxonomy" id="2182787"/>
    <lineage>
        <taxon>Bacteria</taxon>
        <taxon>Pseudomonadati</taxon>
        <taxon>Pseudomonadota</taxon>
        <taxon>Gammaproteobacteria</taxon>
        <taxon>Chromatiales</taxon>
        <taxon>Oceanococcaceae</taxon>
        <taxon>Abyssibacter</taxon>
    </lineage>
</organism>
<accession>A0A383XPW8</accession>
<evidence type="ECO:0000256" key="2">
    <source>
        <dbReference type="ARBA" id="ARBA00022692"/>
    </source>
</evidence>
<dbReference type="Proteomes" id="UP000251800">
    <property type="component" value="Unassembled WGS sequence"/>
</dbReference>
<dbReference type="PANTHER" id="PTHR35371:SF1">
    <property type="entry name" value="BLR7753 PROTEIN"/>
    <property type="match status" value="1"/>
</dbReference>
<feature type="transmembrane region" description="Helical" evidence="5">
    <location>
        <begin position="110"/>
        <end position="127"/>
    </location>
</feature>
<dbReference type="PANTHER" id="PTHR35371">
    <property type="entry name" value="INNER MEMBRANE PROTEIN"/>
    <property type="match status" value="1"/>
</dbReference>
<evidence type="ECO:0000256" key="3">
    <source>
        <dbReference type="ARBA" id="ARBA00022989"/>
    </source>
</evidence>
<dbReference type="InterPro" id="IPR001129">
    <property type="entry name" value="Membr-assoc_MAPEG"/>
</dbReference>
<keyword evidence="7" id="KW-1185">Reference proteome</keyword>
<evidence type="ECO:0000313" key="6">
    <source>
        <dbReference type="EMBL" id="PWN54672.1"/>
    </source>
</evidence>
<evidence type="ECO:0000256" key="4">
    <source>
        <dbReference type="ARBA" id="ARBA00023136"/>
    </source>
</evidence>
<evidence type="ECO:0000256" key="5">
    <source>
        <dbReference type="SAM" id="Phobius"/>
    </source>
</evidence>
<comment type="subcellular location">
    <subcellularLocation>
        <location evidence="1">Membrane</location>
    </subcellularLocation>
</comment>
<keyword evidence="3 5" id="KW-1133">Transmembrane helix</keyword>
<name>A0A383XPW8_9GAMM</name>
<dbReference type="OrthoDB" id="513661at2"/>
<feature type="transmembrane region" description="Helical" evidence="5">
    <location>
        <begin position="85"/>
        <end position="103"/>
    </location>
</feature>
<reference evidence="6 7" key="1">
    <citation type="submission" date="2018-05" db="EMBL/GenBank/DDBJ databases">
        <title>Abyssibacter profundi OUC007T gen. nov., sp. nov, a marine bacterium isolated from seawater of the Mariana Trench.</title>
        <authorList>
            <person name="Zhou S."/>
        </authorList>
    </citation>
    <scope>NUCLEOTIDE SEQUENCE [LARGE SCALE GENOMIC DNA]</scope>
    <source>
        <strain evidence="6 7">OUC007</strain>
    </source>
</reference>
<sequence length="128" mass="13861">MTIALWCVLAGGLMPLIWTGMAKFTGDRKLRPQDNKNPRAFLADATGRQARANNAQLNAFEAFPLFAAGVLTAEWLNATQSVVDGIALLWVGLRLAYGFIYLADLGTLRSLVWFAALLCSVSLFVVAA</sequence>
<evidence type="ECO:0000256" key="1">
    <source>
        <dbReference type="ARBA" id="ARBA00004370"/>
    </source>
</evidence>
<keyword evidence="2 5" id="KW-0812">Transmembrane</keyword>
<dbReference type="GO" id="GO:0016020">
    <property type="term" value="C:membrane"/>
    <property type="evidence" value="ECO:0007669"/>
    <property type="project" value="UniProtKB-SubCell"/>
</dbReference>
<dbReference type="Gene3D" id="1.20.120.550">
    <property type="entry name" value="Membrane associated eicosanoid/glutathione metabolism-like domain"/>
    <property type="match status" value="1"/>
</dbReference>
<proteinExistence type="predicted"/>
<gene>
    <name evidence="6" type="ORF">DEH80_16325</name>
</gene>
<comment type="caution">
    <text evidence="6">The sequence shown here is derived from an EMBL/GenBank/DDBJ whole genome shotgun (WGS) entry which is preliminary data.</text>
</comment>
<dbReference type="SUPFAM" id="SSF161084">
    <property type="entry name" value="MAPEG domain-like"/>
    <property type="match status" value="1"/>
</dbReference>
<dbReference type="EMBL" id="QEQK01000020">
    <property type="protein sequence ID" value="PWN54672.1"/>
    <property type="molecule type" value="Genomic_DNA"/>
</dbReference>
<dbReference type="InterPro" id="IPR023352">
    <property type="entry name" value="MAPEG-like_dom_sf"/>
</dbReference>
<dbReference type="RefSeq" id="WP_109721593.1">
    <property type="nucleotide sequence ID" value="NZ_QEQK01000020.1"/>
</dbReference>
<dbReference type="Pfam" id="PF01124">
    <property type="entry name" value="MAPEG"/>
    <property type="match status" value="1"/>
</dbReference>